<name>A0A9N9MNW7_9CUCU</name>
<dbReference type="Gene3D" id="2.40.100.10">
    <property type="entry name" value="Cyclophilin-like"/>
    <property type="match status" value="1"/>
</dbReference>
<sequence length="416" mass="47793">MDFQELENSPTTKFVLVGHLTSEDFQKSKYAITKLCNSFPKEFETPIFRPMLDVEWTEFIKKHQRKLGNGLWTIKNRVVVFFNGEILGDFSDLNQFISKRWTYVFNQDWYHLASKHLIEYLTEKTENYRQLAYLTIAINSQVKGSLLFELYNDVVPLACENFLNRCKDEYNGYLGTQVHRIVKNSWIQCGGHDLKPIRIPCENYVVPHNRRGVLSMCNNGPHKGNSTQFFITLESTPWMNYNYVAFGQLLQGEEILQAIEEVPTTNFQVPQSDVNIIKCGEFRTTFQTSPDGGMLYTADEIGQWKEIQQELDILAYLKTSHQVVIGEGGQGKIDYFGQMDQQSMDSIASLRKIKTGLCSLKSDMKSHAPFTHLPDDCSDVGEMTDYTTCGPGNPLRKFPQSFYDNDSFPRSSDITL</sequence>
<dbReference type="GO" id="GO:0005737">
    <property type="term" value="C:cytoplasm"/>
    <property type="evidence" value="ECO:0007669"/>
    <property type="project" value="TreeGrafter"/>
</dbReference>
<dbReference type="Proteomes" id="UP001152799">
    <property type="component" value="Chromosome 3"/>
</dbReference>
<organism evidence="2 3">
    <name type="scientific">Ceutorhynchus assimilis</name>
    <name type="common">cabbage seed weevil</name>
    <dbReference type="NCBI Taxonomy" id="467358"/>
    <lineage>
        <taxon>Eukaryota</taxon>
        <taxon>Metazoa</taxon>
        <taxon>Ecdysozoa</taxon>
        <taxon>Arthropoda</taxon>
        <taxon>Hexapoda</taxon>
        <taxon>Insecta</taxon>
        <taxon>Pterygota</taxon>
        <taxon>Neoptera</taxon>
        <taxon>Endopterygota</taxon>
        <taxon>Coleoptera</taxon>
        <taxon>Polyphaga</taxon>
        <taxon>Cucujiformia</taxon>
        <taxon>Curculionidae</taxon>
        <taxon>Ceutorhynchinae</taxon>
        <taxon>Ceutorhynchus</taxon>
    </lineage>
</organism>
<dbReference type="CDD" id="cd00317">
    <property type="entry name" value="cyclophilin"/>
    <property type="match status" value="1"/>
</dbReference>
<accession>A0A9N9MNW7</accession>
<dbReference type="PRINTS" id="PR00153">
    <property type="entry name" value="CSAPPISMRASE"/>
</dbReference>
<evidence type="ECO:0000313" key="3">
    <source>
        <dbReference type="Proteomes" id="UP001152799"/>
    </source>
</evidence>
<dbReference type="InterPro" id="IPR002130">
    <property type="entry name" value="Cyclophilin-type_PPIase_dom"/>
</dbReference>
<evidence type="ECO:0000259" key="1">
    <source>
        <dbReference type="PROSITE" id="PS50072"/>
    </source>
</evidence>
<gene>
    <name evidence="2" type="ORF">CEUTPL_LOCUS6254</name>
</gene>
<dbReference type="PANTHER" id="PTHR11071:SF561">
    <property type="entry name" value="PEPTIDYL-PROLYL CIS-TRANS ISOMERASE D-RELATED"/>
    <property type="match status" value="1"/>
</dbReference>
<dbReference type="OrthoDB" id="408413at2759"/>
<protein>
    <recommendedName>
        <fullName evidence="1">PPIase cyclophilin-type domain-containing protein</fullName>
    </recommendedName>
</protein>
<reference evidence="2" key="1">
    <citation type="submission" date="2022-01" db="EMBL/GenBank/DDBJ databases">
        <authorList>
            <person name="King R."/>
        </authorList>
    </citation>
    <scope>NUCLEOTIDE SEQUENCE</scope>
</reference>
<dbReference type="EMBL" id="OU892279">
    <property type="protein sequence ID" value="CAG9765649.1"/>
    <property type="molecule type" value="Genomic_DNA"/>
</dbReference>
<dbReference type="AlphaFoldDB" id="A0A9N9MNW7"/>
<proteinExistence type="predicted"/>
<evidence type="ECO:0000313" key="2">
    <source>
        <dbReference type="EMBL" id="CAG9765649.1"/>
    </source>
</evidence>
<feature type="domain" description="PPIase cyclophilin-type" evidence="1">
    <location>
        <begin position="133"/>
        <end position="281"/>
    </location>
</feature>
<dbReference type="PANTHER" id="PTHR11071">
    <property type="entry name" value="PEPTIDYL-PROLYL CIS-TRANS ISOMERASE"/>
    <property type="match status" value="1"/>
</dbReference>
<dbReference type="SUPFAM" id="SSF50891">
    <property type="entry name" value="Cyclophilin-like"/>
    <property type="match status" value="1"/>
</dbReference>
<dbReference type="PROSITE" id="PS50072">
    <property type="entry name" value="CSA_PPIASE_2"/>
    <property type="match status" value="1"/>
</dbReference>
<dbReference type="Pfam" id="PF00160">
    <property type="entry name" value="Pro_isomerase"/>
    <property type="match status" value="1"/>
</dbReference>
<keyword evidence="3" id="KW-1185">Reference proteome</keyword>
<dbReference type="InterPro" id="IPR029000">
    <property type="entry name" value="Cyclophilin-like_dom_sf"/>
</dbReference>
<dbReference type="GO" id="GO:0003755">
    <property type="term" value="F:peptidyl-prolyl cis-trans isomerase activity"/>
    <property type="evidence" value="ECO:0007669"/>
    <property type="project" value="InterPro"/>
</dbReference>